<dbReference type="PROSITE" id="PS51918">
    <property type="entry name" value="RADICAL_SAM"/>
    <property type="match status" value="1"/>
</dbReference>
<keyword evidence="3" id="KW-0479">Metal-binding</keyword>
<dbReference type="InterPro" id="IPR006638">
    <property type="entry name" value="Elp3/MiaA/NifB-like_rSAM"/>
</dbReference>
<dbReference type="Gene3D" id="3.80.30.20">
    <property type="entry name" value="tm_1862 like domain"/>
    <property type="match status" value="1"/>
</dbReference>
<keyword evidence="4" id="KW-0408">Iron</keyword>
<dbReference type="SFLD" id="SFLDG01095">
    <property type="entry name" value="Uncharacterised_Radical_SAM_Su"/>
    <property type="match status" value="1"/>
</dbReference>
<comment type="caution">
    <text evidence="7">The sequence shown here is derived from an EMBL/GenBank/DDBJ whole genome shotgun (WGS) entry which is preliminary data.</text>
</comment>
<dbReference type="GO" id="GO:0003824">
    <property type="term" value="F:catalytic activity"/>
    <property type="evidence" value="ECO:0007669"/>
    <property type="project" value="InterPro"/>
</dbReference>
<organism evidence="7 8">
    <name type="scientific">Bacteroides thetaiotaomicron</name>
    <dbReference type="NCBI Taxonomy" id="818"/>
    <lineage>
        <taxon>Bacteria</taxon>
        <taxon>Pseudomonadati</taxon>
        <taxon>Bacteroidota</taxon>
        <taxon>Bacteroidia</taxon>
        <taxon>Bacteroidales</taxon>
        <taxon>Bacteroidaceae</taxon>
        <taxon>Bacteroides</taxon>
    </lineage>
</organism>
<sequence length="296" mass="33509">MDFEEMHFTGPIWRPPYEASSVLLQVTAGCTHHKCKFCSLYPGIKFRVSPISEVESDLKIIQHYQPRARRIFLTGSNPFALSFDKLKNLAMTIHDYLPRCQIGTFSRISDIKNKTVEQLKELRSYGFNGISIGTETGDDIILAEMNKGNTAQDTLEQCKKLEEAGIEYYIVYLTGLAGIGNGQRNALASAKLFSKLKPFIISVVSLTLFPESELYEDMVKGNYIVSPEHERLEELITFIGNLENKTTLLANTVSNPIPMNGYLPKDKNRILAELRKIKENVSETDLNTYRQSIRSL</sequence>
<dbReference type="Proteomes" id="UP000782901">
    <property type="component" value="Unassembled WGS sequence"/>
</dbReference>
<gene>
    <name evidence="7" type="ORF">KHY35_23490</name>
</gene>
<proteinExistence type="predicted"/>
<evidence type="ECO:0000256" key="3">
    <source>
        <dbReference type="ARBA" id="ARBA00022723"/>
    </source>
</evidence>
<evidence type="ECO:0000256" key="4">
    <source>
        <dbReference type="ARBA" id="ARBA00023004"/>
    </source>
</evidence>
<evidence type="ECO:0000259" key="6">
    <source>
        <dbReference type="PROSITE" id="PS51918"/>
    </source>
</evidence>
<protein>
    <submittedName>
        <fullName evidence="7">Radical SAM protein</fullName>
    </submittedName>
</protein>
<dbReference type="InterPro" id="IPR007197">
    <property type="entry name" value="rSAM"/>
</dbReference>
<dbReference type="PANTHER" id="PTHR43409:SF4">
    <property type="entry name" value="RADICAL SAM SUPERFAMILY PROTEIN"/>
    <property type="match status" value="1"/>
</dbReference>
<evidence type="ECO:0000313" key="8">
    <source>
        <dbReference type="Proteomes" id="UP000782901"/>
    </source>
</evidence>
<dbReference type="SFLD" id="SFLDG01082">
    <property type="entry name" value="B12-binding_domain_containing"/>
    <property type="match status" value="1"/>
</dbReference>
<reference evidence="7" key="1">
    <citation type="submission" date="2021-02" db="EMBL/GenBank/DDBJ databases">
        <title>Infant gut strain persistence is associated with maternal origin, phylogeny, and functional potential including surface adhesion and iron acquisition.</title>
        <authorList>
            <person name="Lou Y.C."/>
        </authorList>
    </citation>
    <scope>NUCLEOTIDE SEQUENCE</scope>
    <source>
        <strain evidence="7">L3_082_243G1_dasL3_082_243G1_maxbin2.maxbin.015s ta_sub</strain>
    </source>
</reference>
<dbReference type="PANTHER" id="PTHR43409">
    <property type="entry name" value="ANAEROBIC MAGNESIUM-PROTOPORPHYRIN IX MONOMETHYL ESTER CYCLASE-RELATED"/>
    <property type="match status" value="1"/>
</dbReference>
<dbReference type="GO" id="GO:0051536">
    <property type="term" value="F:iron-sulfur cluster binding"/>
    <property type="evidence" value="ECO:0007669"/>
    <property type="project" value="UniProtKB-KW"/>
</dbReference>
<feature type="domain" description="Radical SAM core" evidence="6">
    <location>
        <begin position="14"/>
        <end position="242"/>
    </location>
</feature>
<evidence type="ECO:0000256" key="1">
    <source>
        <dbReference type="ARBA" id="ARBA00001966"/>
    </source>
</evidence>
<keyword evidence="2" id="KW-0949">S-adenosyl-L-methionine</keyword>
<evidence type="ECO:0000313" key="7">
    <source>
        <dbReference type="EMBL" id="MBS5413632.1"/>
    </source>
</evidence>
<evidence type="ECO:0000256" key="2">
    <source>
        <dbReference type="ARBA" id="ARBA00022691"/>
    </source>
</evidence>
<dbReference type="InterPro" id="IPR023404">
    <property type="entry name" value="rSAM_horseshoe"/>
</dbReference>
<dbReference type="CDD" id="cd01335">
    <property type="entry name" value="Radical_SAM"/>
    <property type="match status" value="1"/>
</dbReference>
<name>A0A943DTV9_BACT4</name>
<dbReference type="SFLD" id="SFLDS00029">
    <property type="entry name" value="Radical_SAM"/>
    <property type="match status" value="1"/>
</dbReference>
<dbReference type="Pfam" id="PF04055">
    <property type="entry name" value="Radical_SAM"/>
    <property type="match status" value="1"/>
</dbReference>
<dbReference type="AlphaFoldDB" id="A0A943DTV9"/>
<evidence type="ECO:0000256" key="5">
    <source>
        <dbReference type="ARBA" id="ARBA00023014"/>
    </source>
</evidence>
<dbReference type="InterPro" id="IPR058240">
    <property type="entry name" value="rSAM_sf"/>
</dbReference>
<keyword evidence="5" id="KW-0411">Iron-sulfur</keyword>
<dbReference type="SUPFAM" id="SSF102114">
    <property type="entry name" value="Radical SAM enzymes"/>
    <property type="match status" value="1"/>
</dbReference>
<dbReference type="EMBL" id="JAGZEE010000070">
    <property type="protein sequence ID" value="MBS5413632.1"/>
    <property type="molecule type" value="Genomic_DNA"/>
</dbReference>
<dbReference type="SMART" id="SM00729">
    <property type="entry name" value="Elp3"/>
    <property type="match status" value="1"/>
</dbReference>
<accession>A0A943DTV9</accession>
<dbReference type="GO" id="GO:0046872">
    <property type="term" value="F:metal ion binding"/>
    <property type="evidence" value="ECO:0007669"/>
    <property type="project" value="UniProtKB-KW"/>
</dbReference>
<comment type="cofactor">
    <cofactor evidence="1">
        <name>[4Fe-4S] cluster</name>
        <dbReference type="ChEBI" id="CHEBI:49883"/>
    </cofactor>
</comment>
<dbReference type="InterPro" id="IPR051198">
    <property type="entry name" value="BchE-like"/>
</dbReference>